<evidence type="ECO:0000313" key="11">
    <source>
        <dbReference type="EMBL" id="WQB69839.1"/>
    </source>
</evidence>
<feature type="binding site" evidence="9">
    <location>
        <position position="241"/>
    </location>
    <ligand>
        <name>K(+)</name>
        <dbReference type="ChEBI" id="CHEBI:29103"/>
    </ligand>
</feature>
<dbReference type="PANTHER" id="PTHR10584">
    <property type="entry name" value="SUGAR KINASE"/>
    <property type="match status" value="1"/>
</dbReference>
<comment type="pathway">
    <text evidence="9">Carbohydrate metabolism; D-ribose degradation; D-ribose 5-phosphate from beta-D-ribopyranose: step 2/2.</text>
</comment>
<dbReference type="InterPro" id="IPR002139">
    <property type="entry name" value="Ribo/fructo_kinase"/>
</dbReference>
<dbReference type="RefSeq" id="WP_322409965.1">
    <property type="nucleotide sequence ID" value="NZ_CP139779.1"/>
</dbReference>
<dbReference type="InterPro" id="IPR011611">
    <property type="entry name" value="PfkB_dom"/>
</dbReference>
<comment type="similarity">
    <text evidence="9">Belongs to the carbohydrate kinase PfkB family. Ribokinase subfamily.</text>
</comment>
<feature type="binding site" evidence="9">
    <location>
        <position position="282"/>
    </location>
    <ligand>
        <name>K(+)</name>
        <dbReference type="ChEBI" id="CHEBI:29103"/>
    </ligand>
</feature>
<feature type="binding site" evidence="9">
    <location>
        <begin position="244"/>
        <end position="245"/>
    </location>
    <ligand>
        <name>ATP</name>
        <dbReference type="ChEBI" id="CHEBI:30616"/>
    </ligand>
</feature>
<evidence type="ECO:0000256" key="3">
    <source>
        <dbReference type="ARBA" id="ARBA00022741"/>
    </source>
</evidence>
<dbReference type="Gene3D" id="3.40.1190.20">
    <property type="match status" value="1"/>
</dbReference>
<comment type="function">
    <text evidence="9">Catalyzes the phosphorylation of ribose at O-5 in a reaction requiring ATP and magnesium. The resulting D-ribose-5-phosphate can then be used either for sythesis of nucleotides, histidine, and tryptophan, or as a component of the pentose phosphate pathway.</text>
</comment>
<dbReference type="EC" id="2.7.1.15" evidence="9"/>
<evidence type="ECO:0000256" key="7">
    <source>
        <dbReference type="ARBA" id="ARBA00022958"/>
    </source>
</evidence>
<dbReference type="InterPro" id="IPR011877">
    <property type="entry name" value="Ribokinase"/>
</dbReference>
<feature type="domain" description="Carbohydrate kinase PfkB" evidence="10">
    <location>
        <begin position="2"/>
        <end position="294"/>
    </location>
</feature>
<feature type="binding site" evidence="9">
    <location>
        <position position="285"/>
    </location>
    <ligand>
        <name>K(+)</name>
        <dbReference type="ChEBI" id="CHEBI:29103"/>
    </ligand>
</feature>
<evidence type="ECO:0000256" key="4">
    <source>
        <dbReference type="ARBA" id="ARBA00022777"/>
    </source>
</evidence>
<organism evidence="11 12">
    <name type="scientific">Microbacterium invictum</name>
    <dbReference type="NCBI Taxonomy" id="515415"/>
    <lineage>
        <taxon>Bacteria</taxon>
        <taxon>Bacillati</taxon>
        <taxon>Actinomycetota</taxon>
        <taxon>Actinomycetes</taxon>
        <taxon>Micrococcales</taxon>
        <taxon>Microbacteriaceae</taxon>
        <taxon>Microbacterium</taxon>
    </lineage>
</organism>
<dbReference type="EMBL" id="CP139779">
    <property type="protein sequence ID" value="WQB69839.1"/>
    <property type="molecule type" value="Genomic_DNA"/>
</dbReference>
<comment type="subunit">
    <text evidence="9">Homodimer.</text>
</comment>
<sequence>MSVVVVGSLNRDVVTRVAHVPGPGETVLATDLVRTAGGKGGNQAVAAKRAGGARVAFIGAIGADADGRVLRDALAADDIDVSGIEVVDAPTGTALISVADDGENAIVVAPGANAQRTALTEHQRTLVADARVLVTQLEIPAALVLDAASARGSAIHVLNAAPSQPVADGGAELLATVDVLIVNEHEMRDLSGRTDIEAGVDDLLGRVPVIVVTLGSAGCLVATPEGRRRVAAFPVDAVDTTGAGDTFCGVFAARLAAGGTAVPHLDLLVDAARAGAAAASLSVQRPGAQDSVPTAREVDVLLEAGGRR</sequence>
<evidence type="ECO:0000256" key="6">
    <source>
        <dbReference type="ARBA" id="ARBA00022842"/>
    </source>
</evidence>
<keyword evidence="9" id="KW-0963">Cytoplasm</keyword>
<reference evidence="11 12" key="1">
    <citation type="submission" date="2023-06" db="EMBL/GenBank/DDBJ databases">
        <title>Rock-solubilizing bacteria, Microbacterium invictum, promotes re-establishment of vegetation in rocky wasteland by accelerating rock bio-weathering and reshaping soil bacterial community.</title>
        <authorList>
            <person name="Liu C."/>
        </authorList>
    </citation>
    <scope>NUCLEOTIDE SEQUENCE [LARGE SCALE GENOMIC DNA]</scope>
    <source>
        <strain evidence="11 12">X-18</strain>
    </source>
</reference>
<accession>A0ABZ0V8P2</accession>
<evidence type="ECO:0000256" key="9">
    <source>
        <dbReference type="HAMAP-Rule" id="MF_01987"/>
    </source>
</evidence>
<dbReference type="PRINTS" id="PR00990">
    <property type="entry name" value="RIBOKINASE"/>
</dbReference>
<keyword evidence="12" id="KW-1185">Reference proteome</keyword>
<feature type="active site" description="Proton acceptor" evidence="9">
    <location>
        <position position="245"/>
    </location>
</feature>
<feature type="binding site" evidence="9">
    <location>
        <position position="245"/>
    </location>
    <ligand>
        <name>substrate</name>
    </ligand>
</feature>
<evidence type="ECO:0000256" key="5">
    <source>
        <dbReference type="ARBA" id="ARBA00022840"/>
    </source>
</evidence>
<keyword evidence="6 9" id="KW-0460">Magnesium</keyword>
<feature type="binding site" evidence="9">
    <location>
        <position position="183"/>
    </location>
    <ligand>
        <name>ATP</name>
        <dbReference type="ChEBI" id="CHEBI:30616"/>
    </ligand>
</feature>
<name>A0ABZ0V8P2_9MICO</name>
<keyword evidence="7 9" id="KW-0630">Potassium</keyword>
<keyword evidence="3 9" id="KW-0547">Nucleotide-binding</keyword>
<keyword evidence="8 9" id="KW-0119">Carbohydrate metabolism</keyword>
<dbReference type="CDD" id="cd01174">
    <property type="entry name" value="ribokinase"/>
    <property type="match status" value="1"/>
</dbReference>
<evidence type="ECO:0000256" key="2">
    <source>
        <dbReference type="ARBA" id="ARBA00022723"/>
    </source>
</evidence>
<feature type="binding site" evidence="9">
    <location>
        <position position="291"/>
    </location>
    <ligand>
        <name>K(+)</name>
        <dbReference type="ChEBI" id="CHEBI:29103"/>
    </ligand>
</feature>
<dbReference type="PANTHER" id="PTHR10584:SF166">
    <property type="entry name" value="RIBOKINASE"/>
    <property type="match status" value="1"/>
</dbReference>
<comment type="subcellular location">
    <subcellularLocation>
        <location evidence="9">Cytoplasm</location>
    </subcellularLocation>
</comment>
<keyword evidence="1 9" id="KW-0808">Transferase</keyword>
<dbReference type="InterPro" id="IPR029056">
    <property type="entry name" value="Ribokinase-like"/>
</dbReference>
<feature type="binding site" evidence="9">
    <location>
        <begin position="38"/>
        <end position="42"/>
    </location>
    <ligand>
        <name>substrate</name>
    </ligand>
</feature>
<comment type="cofactor">
    <cofactor evidence="9">
        <name>Mg(2+)</name>
        <dbReference type="ChEBI" id="CHEBI:18420"/>
    </cofactor>
    <text evidence="9">Requires a divalent cation, most likely magnesium in vivo, as an electrophilic catalyst to aid phosphoryl group transfer. It is the chelate of the metal and the nucleotide that is the actual substrate.</text>
</comment>
<comment type="activity regulation">
    <text evidence="9">Activated by a monovalent cation that binds near, but not in, the active site. The most likely occupant of the site in vivo is potassium. Ion binding induces a conformational change that may alter substrate affinity.</text>
</comment>
<feature type="binding site" evidence="9">
    <location>
        <position position="287"/>
    </location>
    <ligand>
        <name>K(+)</name>
        <dbReference type="ChEBI" id="CHEBI:29103"/>
    </ligand>
</feature>
<gene>
    <name evidence="9" type="primary">rbsK</name>
    <name evidence="11" type="ORF">T9R20_14230</name>
</gene>
<dbReference type="GO" id="GO:0004747">
    <property type="term" value="F:ribokinase activity"/>
    <property type="evidence" value="ECO:0007669"/>
    <property type="project" value="UniProtKB-EC"/>
</dbReference>
<dbReference type="Proteomes" id="UP001324533">
    <property type="component" value="Chromosome"/>
</dbReference>
<evidence type="ECO:0000313" key="12">
    <source>
        <dbReference type="Proteomes" id="UP001324533"/>
    </source>
</evidence>
<keyword evidence="2 9" id="KW-0479">Metal-binding</keyword>
<proteinExistence type="inferred from homology"/>
<feature type="binding site" evidence="9">
    <location>
        <begin position="213"/>
        <end position="218"/>
    </location>
    <ligand>
        <name>ATP</name>
        <dbReference type="ChEBI" id="CHEBI:30616"/>
    </ligand>
</feature>
<comment type="catalytic activity">
    <reaction evidence="9">
        <text>D-ribose + ATP = D-ribose 5-phosphate + ADP + H(+)</text>
        <dbReference type="Rhea" id="RHEA:13697"/>
        <dbReference type="ChEBI" id="CHEBI:15378"/>
        <dbReference type="ChEBI" id="CHEBI:30616"/>
        <dbReference type="ChEBI" id="CHEBI:47013"/>
        <dbReference type="ChEBI" id="CHEBI:78346"/>
        <dbReference type="ChEBI" id="CHEBI:456216"/>
        <dbReference type="EC" id="2.7.1.15"/>
    </reaction>
</comment>
<comment type="caution">
    <text evidence="9">Lacks conserved residue(s) required for the propagation of feature annotation.</text>
</comment>
<feature type="binding site" evidence="9">
    <location>
        <begin position="10"/>
        <end position="12"/>
    </location>
    <ligand>
        <name>substrate</name>
    </ligand>
</feature>
<dbReference type="Pfam" id="PF00294">
    <property type="entry name" value="PfkB"/>
    <property type="match status" value="1"/>
</dbReference>
<evidence type="ECO:0000256" key="1">
    <source>
        <dbReference type="ARBA" id="ARBA00022679"/>
    </source>
</evidence>
<keyword evidence="5 9" id="KW-0067">ATP-binding</keyword>
<feature type="binding site" evidence="9">
    <location>
        <position position="239"/>
    </location>
    <ligand>
        <name>K(+)</name>
        <dbReference type="ChEBI" id="CHEBI:29103"/>
    </ligand>
</feature>
<evidence type="ECO:0000256" key="8">
    <source>
        <dbReference type="ARBA" id="ARBA00023277"/>
    </source>
</evidence>
<protein>
    <recommendedName>
        <fullName evidence="9">Ribokinase</fullName>
        <shortName evidence="9">RK</shortName>
        <ecNumber evidence="9">2.7.1.15</ecNumber>
    </recommendedName>
</protein>
<keyword evidence="4 9" id="KW-0418">Kinase</keyword>
<dbReference type="SUPFAM" id="SSF53613">
    <property type="entry name" value="Ribokinase-like"/>
    <property type="match status" value="1"/>
</dbReference>
<feature type="binding site" evidence="9">
    <location>
        <position position="138"/>
    </location>
    <ligand>
        <name>substrate</name>
    </ligand>
</feature>
<dbReference type="HAMAP" id="MF_01987">
    <property type="entry name" value="Ribokinase"/>
    <property type="match status" value="1"/>
</dbReference>
<evidence type="ECO:0000259" key="10">
    <source>
        <dbReference type="Pfam" id="PF00294"/>
    </source>
</evidence>